<dbReference type="Ensembl" id="ENSOMYT00000030023.2">
    <property type="protein sequence ID" value="ENSOMYP00000135547.1"/>
    <property type="gene ID" value="ENSOMYG00000012929.2"/>
</dbReference>
<reference evidence="1" key="2">
    <citation type="submission" date="2025-08" db="UniProtKB">
        <authorList>
            <consortium name="Ensembl"/>
        </authorList>
    </citation>
    <scope>IDENTIFICATION</scope>
</reference>
<proteinExistence type="predicted"/>
<keyword evidence="2" id="KW-1185">Reference proteome</keyword>
<sequence length="61" mass="7079">MVAHAEIRVVHLGGSKINFREPVITNDSRYIVADMIWHECKLNIVYTDDSLQKLPYIVLRP</sequence>
<evidence type="ECO:0000313" key="2">
    <source>
        <dbReference type="Proteomes" id="UP000694395"/>
    </source>
</evidence>
<accession>A0A8K9XPQ2</accession>
<reference evidence="1" key="1">
    <citation type="submission" date="2020-07" db="EMBL/GenBank/DDBJ databases">
        <title>A long reads based de novo assembly of the rainbow trout Arlee double haploid line genome.</title>
        <authorList>
            <person name="Gao G."/>
            <person name="Palti Y."/>
        </authorList>
    </citation>
    <scope>NUCLEOTIDE SEQUENCE [LARGE SCALE GENOMIC DNA]</scope>
</reference>
<evidence type="ECO:0000313" key="1">
    <source>
        <dbReference type="Ensembl" id="ENSOMYP00000135547.1"/>
    </source>
</evidence>
<reference evidence="1" key="3">
    <citation type="submission" date="2025-09" db="UniProtKB">
        <authorList>
            <consortium name="Ensembl"/>
        </authorList>
    </citation>
    <scope>IDENTIFICATION</scope>
</reference>
<protein>
    <submittedName>
        <fullName evidence="1">Uncharacterized protein</fullName>
    </submittedName>
</protein>
<dbReference type="Proteomes" id="UP000694395">
    <property type="component" value="Chromosome 22"/>
</dbReference>
<organism evidence="1 2">
    <name type="scientific">Oncorhynchus mykiss</name>
    <name type="common">Rainbow trout</name>
    <name type="synonym">Salmo gairdneri</name>
    <dbReference type="NCBI Taxonomy" id="8022"/>
    <lineage>
        <taxon>Eukaryota</taxon>
        <taxon>Metazoa</taxon>
        <taxon>Chordata</taxon>
        <taxon>Craniata</taxon>
        <taxon>Vertebrata</taxon>
        <taxon>Euteleostomi</taxon>
        <taxon>Actinopterygii</taxon>
        <taxon>Neopterygii</taxon>
        <taxon>Teleostei</taxon>
        <taxon>Protacanthopterygii</taxon>
        <taxon>Salmoniformes</taxon>
        <taxon>Salmonidae</taxon>
        <taxon>Salmoninae</taxon>
        <taxon>Oncorhynchus</taxon>
    </lineage>
</organism>
<dbReference type="AlphaFoldDB" id="A0A8K9XPQ2"/>
<name>A0A8K9XPQ2_ONCMY</name>